<dbReference type="InterPro" id="IPR012792">
    <property type="entry name" value="3-oxoacid_CoA-transf_A"/>
</dbReference>
<keyword evidence="4" id="KW-1185">Reference proteome</keyword>
<comment type="similarity">
    <text evidence="1">Belongs to the 3-oxoacid CoA-transferase subunit A family.</text>
</comment>
<dbReference type="PANTHER" id="PTHR13707">
    <property type="entry name" value="KETOACID-COENZYME A TRANSFERASE"/>
    <property type="match status" value="1"/>
</dbReference>
<dbReference type="Proteomes" id="UP001302349">
    <property type="component" value="Chromosome"/>
</dbReference>
<dbReference type="SMART" id="SM00882">
    <property type="entry name" value="CoA_trans"/>
    <property type="match status" value="1"/>
</dbReference>
<dbReference type="Pfam" id="PF01144">
    <property type="entry name" value="CoA_trans"/>
    <property type="match status" value="1"/>
</dbReference>
<dbReference type="InterPro" id="IPR004163">
    <property type="entry name" value="CoA_transf_BS"/>
</dbReference>
<dbReference type="EMBL" id="CP136051">
    <property type="protein sequence ID" value="WOK07422.1"/>
    <property type="molecule type" value="Genomic_DNA"/>
</dbReference>
<proteinExistence type="inferred from homology"/>
<dbReference type="Gene3D" id="3.40.1080.10">
    <property type="entry name" value="Glutaconate Coenzyme A-transferase"/>
    <property type="match status" value="1"/>
</dbReference>
<evidence type="ECO:0000313" key="4">
    <source>
        <dbReference type="Proteomes" id="UP001302349"/>
    </source>
</evidence>
<evidence type="ECO:0000313" key="3">
    <source>
        <dbReference type="EMBL" id="WOK07422.1"/>
    </source>
</evidence>
<dbReference type="RefSeq" id="WP_317490100.1">
    <property type="nucleotide sequence ID" value="NZ_CP136051.1"/>
</dbReference>
<dbReference type="GO" id="GO:0016740">
    <property type="term" value="F:transferase activity"/>
    <property type="evidence" value="ECO:0007669"/>
    <property type="project" value="UniProtKB-KW"/>
</dbReference>
<dbReference type="InterPro" id="IPR037171">
    <property type="entry name" value="NagB/RpiA_transferase-like"/>
</dbReference>
<dbReference type="PANTHER" id="PTHR13707:SF60">
    <property type="entry name" value="ACETATE COA-TRANSFERASE SUBUNIT ALPHA"/>
    <property type="match status" value="1"/>
</dbReference>
<evidence type="ECO:0000256" key="2">
    <source>
        <dbReference type="ARBA" id="ARBA00022679"/>
    </source>
</evidence>
<gene>
    <name evidence="3" type="ORF">RT717_02145</name>
</gene>
<organism evidence="3 4">
    <name type="scientific">Imperialibacter roseus</name>
    <dbReference type="NCBI Taxonomy" id="1324217"/>
    <lineage>
        <taxon>Bacteria</taxon>
        <taxon>Pseudomonadati</taxon>
        <taxon>Bacteroidota</taxon>
        <taxon>Cytophagia</taxon>
        <taxon>Cytophagales</taxon>
        <taxon>Flammeovirgaceae</taxon>
        <taxon>Imperialibacter</taxon>
    </lineage>
</organism>
<dbReference type="InterPro" id="IPR004165">
    <property type="entry name" value="CoA_trans_fam_I"/>
</dbReference>
<sequence>MHLFDKVTDYATVQSAFFDGMTLLFGGFGGVGTPPGLIDCLIDSGVKDVKLIGNDAGFPWIGIGKFVCLERATHLLASHIGSNPTAGDLMNQGKLQVEFSPQGILVERIRSGGVGLNGFLTELSKGTQLEYDKPRITIEGKEYLYEAPLTGDVAIVYAKKADTFGNLIFDKTARNTNPYVAMASKVTIVEADEIVPMGALDPEEIVVPGIYVKYIVQSKGYNWKWVWETQDK</sequence>
<dbReference type="NCBIfam" id="TIGR02429">
    <property type="entry name" value="pcaI_scoA_fam"/>
    <property type="match status" value="1"/>
</dbReference>
<reference evidence="3 4" key="1">
    <citation type="journal article" date="2023" name="Microbiol. Resour. Announc.">
        <title>Complete Genome Sequence of Imperialibacter roseus strain P4T.</title>
        <authorList>
            <person name="Tizabi D.R."/>
            <person name="Bachvaroff T."/>
            <person name="Hill R.T."/>
        </authorList>
    </citation>
    <scope>NUCLEOTIDE SEQUENCE [LARGE SCALE GENOMIC DNA]</scope>
    <source>
        <strain evidence="3 4">P4T</strain>
    </source>
</reference>
<accession>A0ABZ0ISE4</accession>
<name>A0ABZ0ISE4_9BACT</name>
<protein>
    <submittedName>
        <fullName evidence="3">CoA transferase subunit A</fullName>
    </submittedName>
</protein>
<keyword evidence="2 3" id="KW-0808">Transferase</keyword>
<evidence type="ECO:0000256" key="1">
    <source>
        <dbReference type="ARBA" id="ARBA00005612"/>
    </source>
</evidence>
<dbReference type="SUPFAM" id="SSF100950">
    <property type="entry name" value="NagB/RpiA/CoA transferase-like"/>
    <property type="match status" value="1"/>
</dbReference>
<dbReference type="PROSITE" id="PS01273">
    <property type="entry name" value="COA_TRANSF_1"/>
    <property type="match status" value="1"/>
</dbReference>